<evidence type="ECO:0000313" key="2">
    <source>
        <dbReference type="Proteomes" id="UP000192050"/>
    </source>
</evidence>
<dbReference type="AlphaFoldDB" id="A0A1V0N5F6"/>
<sequence length="58" mass="6659">MKSKIVCPKCNEEFDAPRWDKKRFGFGAVPPGVGFIKCPYCKYKAHRSEFSVAEDTEE</sequence>
<organism evidence="1 2">
    <name type="scientific">Ferroplasma acidiphilum</name>
    <dbReference type="NCBI Taxonomy" id="74969"/>
    <lineage>
        <taxon>Archaea</taxon>
        <taxon>Methanobacteriati</taxon>
        <taxon>Thermoplasmatota</taxon>
        <taxon>Thermoplasmata</taxon>
        <taxon>Thermoplasmatales</taxon>
        <taxon>Ferroplasmaceae</taxon>
        <taxon>Ferroplasma</taxon>
    </lineage>
</organism>
<evidence type="ECO:0000313" key="1">
    <source>
        <dbReference type="EMBL" id="ARD85347.1"/>
    </source>
</evidence>
<dbReference type="RefSeq" id="WP_196795591.1">
    <property type="nucleotide sequence ID" value="NZ_CP015363.1"/>
</dbReference>
<dbReference type="Proteomes" id="UP000192050">
    <property type="component" value="Chromosome"/>
</dbReference>
<dbReference type="STRING" id="74969.FAD_1491"/>
<protein>
    <submittedName>
        <fullName evidence="1">Uncharacterized protein</fullName>
    </submittedName>
</protein>
<dbReference type="KEGG" id="fai:FAD_1491"/>
<dbReference type="EMBL" id="CP015363">
    <property type="protein sequence ID" value="ARD85347.1"/>
    <property type="molecule type" value="Genomic_DNA"/>
</dbReference>
<name>A0A1V0N5F6_9ARCH</name>
<dbReference type="GeneID" id="60420016"/>
<keyword evidence="2" id="KW-1185">Reference proteome</keyword>
<proteinExistence type="predicted"/>
<reference evidence="1 2" key="1">
    <citation type="submission" date="2011-10" db="EMBL/GenBank/DDBJ databases">
        <title>Metabolic and evolutionary patterns in the extreme acidophile Ferroplasma acidiphilum.</title>
        <authorList>
            <person name="Golyshina O.V."/>
            <person name="Kozyavkin S.A."/>
            <person name="Tatusov R.L."/>
            <person name="Slesarev A.I."/>
            <person name="Golyshin P.N."/>
        </authorList>
    </citation>
    <scope>NUCLEOTIDE SEQUENCE [LARGE SCALE GENOMIC DNA]</scope>
    <source>
        <strain evidence="2">Y</strain>
    </source>
</reference>
<gene>
    <name evidence="1" type="ORF">FAD_1491</name>
</gene>
<accession>A0A1V0N5F6</accession>